<dbReference type="InterPro" id="IPR006059">
    <property type="entry name" value="SBP"/>
</dbReference>
<dbReference type="Proteomes" id="UP000217265">
    <property type="component" value="Chromosome"/>
</dbReference>
<keyword evidence="4" id="KW-0732">Signal</keyword>
<organism evidence="5 6">
    <name type="scientific">Nibricoccus aquaticus</name>
    <dbReference type="NCBI Taxonomy" id="2576891"/>
    <lineage>
        <taxon>Bacteria</taxon>
        <taxon>Pseudomonadati</taxon>
        <taxon>Verrucomicrobiota</taxon>
        <taxon>Opitutia</taxon>
        <taxon>Opitutales</taxon>
        <taxon>Opitutaceae</taxon>
        <taxon>Nibricoccus</taxon>
    </lineage>
</organism>
<evidence type="ECO:0000256" key="2">
    <source>
        <dbReference type="ARBA" id="ARBA00008520"/>
    </source>
</evidence>
<dbReference type="GO" id="GO:0042597">
    <property type="term" value="C:periplasmic space"/>
    <property type="evidence" value="ECO:0007669"/>
    <property type="project" value="UniProtKB-SubCell"/>
</dbReference>
<keyword evidence="6" id="KW-1185">Reference proteome</keyword>
<dbReference type="PANTHER" id="PTHR43649">
    <property type="entry name" value="ARABINOSE-BINDING PROTEIN-RELATED"/>
    <property type="match status" value="1"/>
</dbReference>
<dbReference type="RefSeq" id="WP_096054976.1">
    <property type="nucleotide sequence ID" value="NZ_CP023344.1"/>
</dbReference>
<evidence type="ECO:0000256" key="4">
    <source>
        <dbReference type="ARBA" id="ARBA00022729"/>
    </source>
</evidence>
<dbReference type="KEGG" id="vbh:CMV30_04905"/>
<evidence type="ECO:0000256" key="1">
    <source>
        <dbReference type="ARBA" id="ARBA00004418"/>
    </source>
</evidence>
<comment type="similarity">
    <text evidence="2">Belongs to the bacterial solute-binding protein 1 family.</text>
</comment>
<accession>A0A290Q4D4</accession>
<dbReference type="Pfam" id="PF01547">
    <property type="entry name" value="SBP_bac_1"/>
    <property type="match status" value="1"/>
</dbReference>
<gene>
    <name evidence="5" type="ORF">CMV30_04905</name>
</gene>
<name>A0A290Q4D4_9BACT</name>
<comment type="subcellular location">
    <subcellularLocation>
        <location evidence="1">Periplasm</location>
    </subcellularLocation>
</comment>
<dbReference type="OrthoDB" id="9770625at2"/>
<dbReference type="EMBL" id="CP023344">
    <property type="protein sequence ID" value="ATC63344.1"/>
    <property type="molecule type" value="Genomic_DNA"/>
</dbReference>
<protein>
    <submittedName>
        <fullName evidence="5">ABC transporter substrate-binding protein</fullName>
    </submittedName>
</protein>
<evidence type="ECO:0000313" key="5">
    <source>
        <dbReference type="EMBL" id="ATC63344.1"/>
    </source>
</evidence>
<dbReference type="PANTHER" id="PTHR43649:SF34">
    <property type="entry name" value="ABC TRANSPORTER PERIPLASMIC-BINDING PROTEIN YCJN-RELATED"/>
    <property type="match status" value="1"/>
</dbReference>
<dbReference type="SUPFAM" id="SSF53850">
    <property type="entry name" value="Periplasmic binding protein-like II"/>
    <property type="match status" value="1"/>
</dbReference>
<reference evidence="5 6" key="1">
    <citation type="submission" date="2017-09" db="EMBL/GenBank/DDBJ databases">
        <title>Complete genome sequence of Verrucomicrobial strain HZ-65, isolated from freshwater.</title>
        <authorList>
            <person name="Choi A."/>
        </authorList>
    </citation>
    <scope>NUCLEOTIDE SEQUENCE [LARGE SCALE GENOMIC DNA]</scope>
    <source>
        <strain evidence="5 6">HZ-65</strain>
    </source>
</reference>
<dbReference type="AlphaFoldDB" id="A0A290Q4D4"/>
<dbReference type="InterPro" id="IPR050490">
    <property type="entry name" value="Bact_solute-bd_prot1"/>
</dbReference>
<dbReference type="PROSITE" id="PS51257">
    <property type="entry name" value="PROKAR_LIPOPROTEIN"/>
    <property type="match status" value="1"/>
</dbReference>
<dbReference type="Gene3D" id="3.40.190.10">
    <property type="entry name" value="Periplasmic binding protein-like II"/>
    <property type="match status" value="2"/>
</dbReference>
<evidence type="ECO:0000313" key="6">
    <source>
        <dbReference type="Proteomes" id="UP000217265"/>
    </source>
</evidence>
<sequence length="400" mass="44168">MPSRRETFRIAVRKFGPFESAIEKQWASFCATTGCTLRLEAEPLDLHPLHDTLFARQGLKKGNWDAAFIVTDWIAEAHATHALLDLAPHIAAQPPADFPHGWTDSLLRYQRFDKAILGLPYHDGPECLIYRKDLFDAAGLQPPRTWHEFHATARLLTKASANQWGTVFAAYPDGHNTVYDFCLQLWTRGGELFDTAGRLYLNTPAAEAALAFYREMLTDSSATHPKSRELDSVQSGFAFARGEVAMMVNWFGFAAMGETLADSAVKGRVAVAPLPAAPGSTSASLNVYWTLGIGSGSPHAKIAYDFLRHCASAENDKLLTLEGAIGCRKSTWHDADVNRVIPFYRELEKIHAHARELPRLAHWSELSAVIDRLVTSAVDTDESIPSLLARAQQEANALTA</sequence>
<proteinExistence type="inferred from homology"/>
<evidence type="ECO:0000256" key="3">
    <source>
        <dbReference type="ARBA" id="ARBA00022448"/>
    </source>
</evidence>
<keyword evidence="3" id="KW-0813">Transport</keyword>